<dbReference type="AlphaFoldDB" id="A0A363UKY2"/>
<feature type="domain" description="N-acetyltransferase" evidence="2">
    <location>
        <begin position="14"/>
        <end position="215"/>
    </location>
</feature>
<dbReference type="Pfam" id="PF00583">
    <property type="entry name" value="Acetyltransf_1"/>
    <property type="match status" value="1"/>
</dbReference>
<dbReference type="Gene3D" id="3.40.630.30">
    <property type="match status" value="1"/>
</dbReference>
<evidence type="ECO:0000313" key="4">
    <source>
        <dbReference type="Proteomes" id="UP000251800"/>
    </source>
</evidence>
<dbReference type="InterPro" id="IPR000182">
    <property type="entry name" value="GNAT_dom"/>
</dbReference>
<dbReference type="Gene3D" id="3.60.110.10">
    <property type="entry name" value="Carbon-nitrogen hydrolase"/>
    <property type="match status" value="1"/>
</dbReference>
<sequence>MSESSTPATEPRRIHIRPARLADVQAIRRLGATAYAEQDNYTADQIAAQIRWFPDGHLVAEHDGEVVGYCASIRLPESRALAPHTWKSITGNGYGSTHDSDGDWLYGYEVMVDRSHRGHRLGQRLYTARRKLCVELGLKGIVFGGRLPGLARRQADYPSAEDYVAAVRAGDLRDQVMSFQLRNGFEPIGVLPGYDPTDRASLGYAVHLVWRNDQDQPKSRHAAYAPDRPASTVRIASVQYLQRAIDDWAGFERIVTYFVDTVADNRCDFVLFPEYFTVQLLSIENAALSPLESIRKLAEYAEPVRDLLQRLALRYNINIIGGSHPVLQPDGTLLNVAWICLRDGSVHEQPKIHPTPGERYWWQITGGDTVRAIDTDCGPIGVLICYDSEFPELTRHLVDQGANLLFVPFSTEERYGYLRVRYCSQARCIENQIYVATAGNVGNLPRYFNMDMHYAQSGIYTPCDFPFARDGIAADTTPNVEMIAFADVSLDALVQARKSGTVQNLKDRRHDLYSVRWGQGRAGTTRND</sequence>
<dbReference type="PANTHER" id="PTHR23088">
    <property type="entry name" value="NITRILASE-RELATED"/>
    <property type="match status" value="1"/>
</dbReference>
<dbReference type="InterPro" id="IPR036526">
    <property type="entry name" value="C-N_Hydrolase_sf"/>
</dbReference>
<organism evidence="3 4">
    <name type="scientific">Abyssibacter profundi</name>
    <dbReference type="NCBI Taxonomy" id="2182787"/>
    <lineage>
        <taxon>Bacteria</taxon>
        <taxon>Pseudomonadati</taxon>
        <taxon>Pseudomonadota</taxon>
        <taxon>Gammaproteobacteria</taxon>
        <taxon>Chromatiales</taxon>
        <taxon>Oceanococcaceae</taxon>
        <taxon>Abyssibacter</taxon>
    </lineage>
</organism>
<name>A0A363UKY2_9GAMM</name>
<dbReference type="Pfam" id="PF00795">
    <property type="entry name" value="CN_hydrolase"/>
    <property type="match status" value="1"/>
</dbReference>
<feature type="domain" description="CN hydrolase" evidence="1">
    <location>
        <begin position="233"/>
        <end position="490"/>
    </location>
</feature>
<keyword evidence="3" id="KW-0378">Hydrolase</keyword>
<keyword evidence="4" id="KW-1185">Reference proteome</keyword>
<protein>
    <submittedName>
        <fullName evidence="3">Carbon-nitrogen hydrolase</fullName>
    </submittedName>
</protein>
<dbReference type="PROSITE" id="PS50263">
    <property type="entry name" value="CN_HYDROLASE"/>
    <property type="match status" value="1"/>
</dbReference>
<proteinExistence type="predicted"/>
<evidence type="ECO:0000259" key="2">
    <source>
        <dbReference type="PROSITE" id="PS51186"/>
    </source>
</evidence>
<gene>
    <name evidence="3" type="ORF">DEH80_09755</name>
</gene>
<dbReference type="Proteomes" id="UP000251800">
    <property type="component" value="Unassembled WGS sequence"/>
</dbReference>
<dbReference type="RefSeq" id="WP_109720301.1">
    <property type="nucleotide sequence ID" value="NZ_QEQK01000007.1"/>
</dbReference>
<reference evidence="3 4" key="1">
    <citation type="submission" date="2018-05" db="EMBL/GenBank/DDBJ databases">
        <title>Abyssibacter profundi OUC007T gen. nov., sp. nov, a marine bacterium isolated from seawater of the Mariana Trench.</title>
        <authorList>
            <person name="Zhou S."/>
        </authorList>
    </citation>
    <scope>NUCLEOTIDE SEQUENCE [LARGE SCALE GENOMIC DNA]</scope>
    <source>
        <strain evidence="3 4">OUC007</strain>
    </source>
</reference>
<dbReference type="PANTHER" id="PTHR23088:SF50">
    <property type="entry name" value="HYDROLASE YHCX"/>
    <property type="match status" value="1"/>
</dbReference>
<evidence type="ECO:0000259" key="1">
    <source>
        <dbReference type="PROSITE" id="PS50263"/>
    </source>
</evidence>
<dbReference type="InterPro" id="IPR016181">
    <property type="entry name" value="Acyl_CoA_acyltransferase"/>
</dbReference>
<dbReference type="SUPFAM" id="SSF55729">
    <property type="entry name" value="Acyl-CoA N-acyltransferases (Nat)"/>
    <property type="match status" value="1"/>
</dbReference>
<dbReference type="SUPFAM" id="SSF56317">
    <property type="entry name" value="Carbon-nitrogen hydrolase"/>
    <property type="match status" value="1"/>
</dbReference>
<evidence type="ECO:0000313" key="3">
    <source>
        <dbReference type="EMBL" id="PWN56085.1"/>
    </source>
</evidence>
<dbReference type="OrthoDB" id="9811121at2"/>
<dbReference type="PROSITE" id="PS51186">
    <property type="entry name" value="GNAT"/>
    <property type="match status" value="1"/>
</dbReference>
<dbReference type="GO" id="GO:0016747">
    <property type="term" value="F:acyltransferase activity, transferring groups other than amino-acyl groups"/>
    <property type="evidence" value="ECO:0007669"/>
    <property type="project" value="InterPro"/>
</dbReference>
<dbReference type="EMBL" id="QEQK01000007">
    <property type="protein sequence ID" value="PWN56085.1"/>
    <property type="molecule type" value="Genomic_DNA"/>
</dbReference>
<dbReference type="CDD" id="cd07574">
    <property type="entry name" value="nitrilase_Rim1_like"/>
    <property type="match status" value="1"/>
</dbReference>
<dbReference type="CDD" id="cd04301">
    <property type="entry name" value="NAT_SF"/>
    <property type="match status" value="1"/>
</dbReference>
<dbReference type="GO" id="GO:0016787">
    <property type="term" value="F:hydrolase activity"/>
    <property type="evidence" value="ECO:0007669"/>
    <property type="project" value="UniProtKB-KW"/>
</dbReference>
<comment type="caution">
    <text evidence="3">The sequence shown here is derived from an EMBL/GenBank/DDBJ whole genome shotgun (WGS) entry which is preliminary data.</text>
</comment>
<accession>A0A363UKY2</accession>
<dbReference type="InterPro" id="IPR003010">
    <property type="entry name" value="C-N_Hydrolase"/>
</dbReference>